<sequence>MKHAAKLPSRGASSSQHRLSHAIPKTPPRKIRIVHVLAPEVIKTEARDFRKVVQRLTGMPSSQKGSCAASALTDEDASPSSLSSWQPTAMSSPMKVEAETSSGEGGGLLYDLDPDGYNDGFYDFLLSSCDTDGVAGFKL</sequence>
<dbReference type="AlphaFoldDB" id="A0A3L6G2V7"/>
<evidence type="ECO:0000313" key="3">
    <source>
        <dbReference type="EMBL" id="PWZ40744.1"/>
    </source>
</evidence>
<dbReference type="InterPro" id="IPR039607">
    <property type="entry name" value="VQ_8/17/18/20/21/25"/>
</dbReference>
<comment type="caution">
    <text evidence="3">The sequence shown here is derived from an EMBL/GenBank/DDBJ whole genome shotgun (WGS) entry which is preliminary data.</text>
</comment>
<organism evidence="3 4">
    <name type="scientific">Zea mays</name>
    <name type="common">Maize</name>
    <dbReference type="NCBI Taxonomy" id="4577"/>
    <lineage>
        <taxon>Eukaryota</taxon>
        <taxon>Viridiplantae</taxon>
        <taxon>Streptophyta</taxon>
        <taxon>Embryophyta</taxon>
        <taxon>Tracheophyta</taxon>
        <taxon>Spermatophyta</taxon>
        <taxon>Magnoliopsida</taxon>
        <taxon>Liliopsida</taxon>
        <taxon>Poales</taxon>
        <taxon>Poaceae</taxon>
        <taxon>PACMAD clade</taxon>
        <taxon>Panicoideae</taxon>
        <taxon>Andropogonodae</taxon>
        <taxon>Andropogoneae</taxon>
        <taxon>Tripsacinae</taxon>
        <taxon>Zea</taxon>
    </lineage>
</organism>
<evidence type="ECO:0000259" key="2">
    <source>
        <dbReference type="Pfam" id="PF05678"/>
    </source>
</evidence>
<accession>A0A3L6G2V7</accession>
<feature type="compositionally biased region" description="Polar residues" evidence="1">
    <location>
        <begin position="78"/>
        <end position="91"/>
    </location>
</feature>
<feature type="region of interest" description="Disordered" evidence="1">
    <location>
        <begin position="58"/>
        <end position="105"/>
    </location>
</feature>
<dbReference type="InterPro" id="IPR008889">
    <property type="entry name" value="VQ"/>
</dbReference>
<dbReference type="ExpressionAtlas" id="A0A3L6G2V7">
    <property type="expression patterns" value="baseline"/>
</dbReference>
<dbReference type="OMA" id="CIDMDAV"/>
<dbReference type="EMBL" id="NCVQ01000003">
    <property type="protein sequence ID" value="PWZ40744.1"/>
    <property type="molecule type" value="Genomic_DNA"/>
</dbReference>
<reference evidence="3 4" key="1">
    <citation type="journal article" date="2018" name="Nat. Genet.">
        <title>Extensive intraspecific gene order and gene structural variations between Mo17 and other maize genomes.</title>
        <authorList>
            <person name="Sun S."/>
            <person name="Zhou Y."/>
            <person name="Chen J."/>
            <person name="Shi J."/>
            <person name="Zhao H."/>
            <person name="Zhao H."/>
            <person name="Song W."/>
            <person name="Zhang M."/>
            <person name="Cui Y."/>
            <person name="Dong X."/>
            <person name="Liu H."/>
            <person name="Ma X."/>
            <person name="Jiao Y."/>
            <person name="Wang B."/>
            <person name="Wei X."/>
            <person name="Stein J.C."/>
            <person name="Glaubitz J.C."/>
            <person name="Lu F."/>
            <person name="Yu G."/>
            <person name="Liang C."/>
            <person name="Fengler K."/>
            <person name="Li B."/>
            <person name="Rafalski A."/>
            <person name="Schnable P.S."/>
            <person name="Ware D.H."/>
            <person name="Buckler E.S."/>
            <person name="Lai J."/>
        </authorList>
    </citation>
    <scope>NUCLEOTIDE SEQUENCE [LARGE SCALE GENOMIC DNA]</scope>
    <source>
        <strain evidence="4">cv. Missouri 17</strain>
        <tissue evidence="3">Seedling</tissue>
    </source>
</reference>
<feature type="region of interest" description="Disordered" evidence="1">
    <location>
        <begin position="1"/>
        <end position="25"/>
    </location>
</feature>
<dbReference type="Proteomes" id="UP000251960">
    <property type="component" value="Chromosome 2"/>
</dbReference>
<dbReference type="KEGG" id="zma:100284510"/>
<gene>
    <name evidence="3" type="primary">VQ25</name>
    <name evidence="3" type="ORF">Zm00014a_043811</name>
</gene>
<dbReference type="Pfam" id="PF05678">
    <property type="entry name" value="VQ"/>
    <property type="match status" value="1"/>
</dbReference>
<dbReference type="PANTHER" id="PTHR33143">
    <property type="entry name" value="F16F4.1 PROTEIN-RELATED"/>
    <property type="match status" value="1"/>
</dbReference>
<name>A0A3L6G2V7_MAIZE</name>
<dbReference type="PANTHER" id="PTHR33143:SF3">
    <property type="entry name" value="VQ MOTIF-CONTAINING PROTEIN 17-RELATED"/>
    <property type="match status" value="1"/>
</dbReference>
<evidence type="ECO:0000256" key="1">
    <source>
        <dbReference type="SAM" id="MobiDB-lite"/>
    </source>
</evidence>
<evidence type="ECO:0000313" key="4">
    <source>
        <dbReference type="Proteomes" id="UP000251960"/>
    </source>
</evidence>
<proteinExistence type="predicted"/>
<feature type="domain" description="VQ" evidence="2">
    <location>
        <begin position="38"/>
        <end position="61"/>
    </location>
</feature>
<dbReference type="OrthoDB" id="693437at2759"/>
<protein>
    <submittedName>
        <fullName evidence="3">VQ motif-containing protein 25</fullName>
    </submittedName>
</protein>